<dbReference type="Pfam" id="PF21044">
    <property type="entry name" value="CIP2A_N"/>
    <property type="match status" value="1"/>
</dbReference>
<protein>
    <submittedName>
        <fullName evidence="3">Protein CIP2A homolog</fullName>
    </submittedName>
</protein>
<organism evidence="2 3">
    <name type="scientific">Gekko japonicus</name>
    <name type="common">Schlegel's Japanese gecko</name>
    <dbReference type="NCBI Taxonomy" id="146911"/>
    <lineage>
        <taxon>Eukaryota</taxon>
        <taxon>Metazoa</taxon>
        <taxon>Chordata</taxon>
        <taxon>Craniata</taxon>
        <taxon>Vertebrata</taxon>
        <taxon>Euteleostomi</taxon>
        <taxon>Lepidosauria</taxon>
        <taxon>Squamata</taxon>
        <taxon>Bifurcata</taxon>
        <taxon>Gekkota</taxon>
        <taxon>Gekkonidae</taxon>
        <taxon>Gekkoninae</taxon>
        <taxon>Gekko</taxon>
    </lineage>
</organism>
<reference evidence="3" key="1">
    <citation type="submission" date="2025-08" db="UniProtKB">
        <authorList>
            <consortium name="RefSeq"/>
        </authorList>
    </citation>
    <scope>IDENTIFICATION</scope>
</reference>
<sequence>KLAADVVLKTLDLMSKLKQLVPSMEVSFYKVLQDQHLVSPLAFALTSDHREQVQAGLKILFEAAPLPDFPAIALGESIAANNSYRHLEAEHVPKRSHMQAATTCVNSKKGSTVCPPNEDAATFNIQDLIQKLQSGLE</sequence>
<dbReference type="Proteomes" id="UP000694871">
    <property type="component" value="Unplaced"/>
</dbReference>
<dbReference type="InterPro" id="IPR042510">
    <property type="entry name" value="CIP2A"/>
</dbReference>
<evidence type="ECO:0000313" key="3">
    <source>
        <dbReference type="RefSeq" id="XP_015284086.1"/>
    </source>
</evidence>
<proteinExistence type="predicted"/>
<dbReference type="RefSeq" id="XP_015284086.1">
    <property type="nucleotide sequence ID" value="XM_015428600.1"/>
</dbReference>
<evidence type="ECO:0000313" key="2">
    <source>
        <dbReference type="Proteomes" id="UP000694871"/>
    </source>
</evidence>
<dbReference type="InterPro" id="IPR048701">
    <property type="entry name" value="CIP2A_N"/>
</dbReference>
<gene>
    <name evidence="3" type="primary">LOC107125146</name>
</gene>
<keyword evidence="2" id="KW-1185">Reference proteome</keyword>
<dbReference type="PANTHER" id="PTHR23161">
    <property type="entry name" value="PROTEIN CIP2A"/>
    <property type="match status" value="1"/>
</dbReference>
<feature type="non-terminal residue" evidence="3">
    <location>
        <position position="1"/>
    </location>
</feature>
<feature type="domain" description="CIP2A N-terminal" evidence="1">
    <location>
        <begin position="1"/>
        <end position="90"/>
    </location>
</feature>
<accession>A0ABM1LDP9</accession>
<feature type="non-terminal residue" evidence="3">
    <location>
        <position position="137"/>
    </location>
</feature>
<dbReference type="PANTHER" id="PTHR23161:SF2">
    <property type="entry name" value="PROTEIN CIP2A"/>
    <property type="match status" value="1"/>
</dbReference>
<name>A0ABM1LDP9_GEKJA</name>
<dbReference type="GeneID" id="107125146"/>
<evidence type="ECO:0000259" key="1">
    <source>
        <dbReference type="Pfam" id="PF21044"/>
    </source>
</evidence>